<dbReference type="EMBL" id="HBUF01141248">
    <property type="protein sequence ID" value="CAG6646343.1"/>
    <property type="molecule type" value="Transcribed_RNA"/>
</dbReference>
<evidence type="ECO:0000313" key="1">
    <source>
        <dbReference type="EMBL" id="CAG6720294.1"/>
    </source>
</evidence>
<accession>A0A8D8VAG6</accession>
<dbReference type="EMBL" id="HBUF01664062">
    <property type="protein sequence ID" value="CAG6789252.1"/>
    <property type="molecule type" value="Transcribed_RNA"/>
</dbReference>
<dbReference type="EMBL" id="HBUF01664063">
    <property type="protein sequence ID" value="CAG6789254.1"/>
    <property type="molecule type" value="Transcribed_RNA"/>
</dbReference>
<protein>
    <submittedName>
        <fullName evidence="1">Uncharacterized protein</fullName>
    </submittedName>
</protein>
<dbReference type="EMBL" id="HBUF01315725">
    <property type="protein sequence ID" value="CAG6693978.1"/>
    <property type="molecule type" value="Transcribed_RNA"/>
</dbReference>
<dbReference type="EMBL" id="HBUF01315724">
    <property type="protein sequence ID" value="CAG6693976.1"/>
    <property type="molecule type" value="Transcribed_RNA"/>
</dbReference>
<dbReference type="EMBL" id="HBUF01141250">
    <property type="protein sequence ID" value="CAG6646350.1"/>
    <property type="molecule type" value="Transcribed_RNA"/>
</dbReference>
<reference evidence="1" key="1">
    <citation type="submission" date="2021-05" db="EMBL/GenBank/DDBJ databases">
        <authorList>
            <person name="Alioto T."/>
            <person name="Alioto T."/>
            <person name="Gomez Garrido J."/>
        </authorList>
    </citation>
    <scope>NUCLEOTIDE SEQUENCE</scope>
</reference>
<proteinExistence type="predicted"/>
<organism evidence="1">
    <name type="scientific">Cacopsylla melanoneura</name>
    <dbReference type="NCBI Taxonomy" id="428564"/>
    <lineage>
        <taxon>Eukaryota</taxon>
        <taxon>Metazoa</taxon>
        <taxon>Ecdysozoa</taxon>
        <taxon>Arthropoda</taxon>
        <taxon>Hexapoda</taxon>
        <taxon>Insecta</taxon>
        <taxon>Pterygota</taxon>
        <taxon>Neoptera</taxon>
        <taxon>Paraneoptera</taxon>
        <taxon>Hemiptera</taxon>
        <taxon>Sternorrhyncha</taxon>
        <taxon>Psylloidea</taxon>
        <taxon>Psyllidae</taxon>
        <taxon>Psyllinae</taxon>
        <taxon>Cacopsylla</taxon>
    </lineage>
</organism>
<dbReference type="EMBL" id="HBUF01315726">
    <property type="protein sequence ID" value="CAG6693980.1"/>
    <property type="molecule type" value="Transcribed_RNA"/>
</dbReference>
<sequence>MRWLADDWPERIWRELTNTTGISRCSGRILVPKWDTRLSASWTLVCPPWVSMPSPMTMIHHRRPHLVEHWIGVMFTEIRQHKALQQLLLAKPRPQLPPVVPLPSNPVTTARE</sequence>
<dbReference type="EMBL" id="HBUF01360282">
    <property type="protein sequence ID" value="CAG6720294.1"/>
    <property type="molecule type" value="Transcribed_RNA"/>
</dbReference>
<name>A0A8D8VAG6_9HEMI</name>
<dbReference type="EMBL" id="HBUF01141249">
    <property type="protein sequence ID" value="CAG6646347.1"/>
    <property type="molecule type" value="Transcribed_RNA"/>
</dbReference>
<dbReference type="EMBL" id="HBUF01360281">
    <property type="protein sequence ID" value="CAG6720292.1"/>
    <property type="molecule type" value="Transcribed_RNA"/>
</dbReference>
<dbReference type="AlphaFoldDB" id="A0A8D8VAG6"/>